<protein>
    <recommendedName>
        <fullName evidence="2">Ice-binding protein C-terminal domain-containing protein</fullName>
    </recommendedName>
</protein>
<organism evidence="3 4">
    <name type="scientific">Aliiglaciecola lipolytica E3</name>
    <dbReference type="NCBI Taxonomy" id="1127673"/>
    <lineage>
        <taxon>Bacteria</taxon>
        <taxon>Pseudomonadati</taxon>
        <taxon>Pseudomonadota</taxon>
        <taxon>Gammaproteobacteria</taxon>
        <taxon>Alteromonadales</taxon>
        <taxon>Alteromonadaceae</taxon>
        <taxon>Aliiglaciecola</taxon>
    </lineage>
</organism>
<evidence type="ECO:0000256" key="1">
    <source>
        <dbReference type="SAM" id="SignalP"/>
    </source>
</evidence>
<evidence type="ECO:0000313" key="4">
    <source>
        <dbReference type="Proteomes" id="UP000006334"/>
    </source>
</evidence>
<feature type="signal peptide" evidence="1">
    <location>
        <begin position="1"/>
        <end position="23"/>
    </location>
</feature>
<dbReference type="NCBIfam" id="TIGR02595">
    <property type="entry name" value="PEP_CTERM"/>
    <property type="match status" value="1"/>
</dbReference>
<gene>
    <name evidence="3" type="ORF">GLIP_4188</name>
</gene>
<evidence type="ECO:0000259" key="2">
    <source>
        <dbReference type="Pfam" id="PF07589"/>
    </source>
</evidence>
<proteinExistence type="predicted"/>
<dbReference type="eggNOG" id="COG4733">
    <property type="taxonomic scope" value="Bacteria"/>
</dbReference>
<keyword evidence="1" id="KW-0732">Signal</keyword>
<dbReference type="Proteomes" id="UP000006334">
    <property type="component" value="Unassembled WGS sequence"/>
</dbReference>
<dbReference type="EMBL" id="BAEN01000076">
    <property type="protein sequence ID" value="GAC16799.1"/>
    <property type="molecule type" value="Genomic_DNA"/>
</dbReference>
<dbReference type="OrthoDB" id="5430002at2"/>
<reference evidence="3 4" key="1">
    <citation type="journal article" date="2017" name="Antonie Van Leeuwenhoek">
        <title>Rhizobium rhizosphaerae sp. nov., a novel species isolated from rice rhizosphere.</title>
        <authorList>
            <person name="Zhao J.J."/>
            <person name="Zhang J."/>
            <person name="Zhang R.J."/>
            <person name="Zhang C.W."/>
            <person name="Yin H.Q."/>
            <person name="Zhang X.X."/>
        </authorList>
    </citation>
    <scope>NUCLEOTIDE SEQUENCE [LARGE SCALE GENOMIC DNA]</scope>
    <source>
        <strain evidence="3 4">E3</strain>
    </source>
</reference>
<accession>K6X875</accession>
<feature type="domain" description="Ice-binding protein C-terminal" evidence="2">
    <location>
        <begin position="233"/>
        <end position="254"/>
    </location>
</feature>
<name>K6X875_9ALTE</name>
<evidence type="ECO:0000313" key="3">
    <source>
        <dbReference type="EMBL" id="GAC16799.1"/>
    </source>
</evidence>
<feature type="chain" id="PRO_5003896455" description="Ice-binding protein C-terminal domain-containing protein" evidence="1">
    <location>
        <begin position="24"/>
        <end position="256"/>
    </location>
</feature>
<sequence>MIKKIVTGLVCASSICFTTVSSASVIGVFGDYSSSVSSLTNSLVNMGHSVTNLGTDATQDLSSFDSVWGVSAFNALDASEQSNLAGFLSSGGGVYLTGERPCCEVLNSSLTTFVNTVVLGGGIQVGGIGDQNSSATINQSVVGNLASAPNTITSWSPNASGGMTGLAADNIFATSTSTGNAVAAAWDMSDMVDASGRMVLMMDVNWLGTQLNVLENIEIFLAGAEQANNSNDIPEPAGILLLSLGLVGLALKRRKA</sequence>
<dbReference type="AlphaFoldDB" id="K6X875"/>
<dbReference type="STRING" id="1127673.GLIP_4188"/>
<comment type="caution">
    <text evidence="3">The sequence shown here is derived from an EMBL/GenBank/DDBJ whole genome shotgun (WGS) entry which is preliminary data.</text>
</comment>
<dbReference type="InterPro" id="IPR013424">
    <property type="entry name" value="Ice-binding_C"/>
</dbReference>
<keyword evidence="4" id="KW-1185">Reference proteome</keyword>
<dbReference type="Pfam" id="PF07589">
    <property type="entry name" value="PEP-CTERM"/>
    <property type="match status" value="1"/>
</dbReference>
<dbReference type="RefSeq" id="WP_008846601.1">
    <property type="nucleotide sequence ID" value="NZ_BAEN01000076.1"/>
</dbReference>